<feature type="region of interest" description="Disordered" evidence="1">
    <location>
        <begin position="1"/>
        <end position="53"/>
    </location>
</feature>
<keyword evidence="2" id="KW-0238">DNA-binding</keyword>
<protein>
    <submittedName>
        <fullName evidence="2">Zinc finger E-box-binding homeobox 1 isoform X2</fullName>
    </submittedName>
</protein>
<evidence type="ECO:0000256" key="1">
    <source>
        <dbReference type="SAM" id="MobiDB-lite"/>
    </source>
</evidence>
<dbReference type="GO" id="GO:0003677">
    <property type="term" value="F:DNA binding"/>
    <property type="evidence" value="ECO:0007669"/>
    <property type="project" value="UniProtKB-KW"/>
</dbReference>
<organism evidence="2 3">
    <name type="scientific">Lates japonicus</name>
    <name type="common">Japanese lates</name>
    <dbReference type="NCBI Taxonomy" id="270547"/>
    <lineage>
        <taxon>Eukaryota</taxon>
        <taxon>Metazoa</taxon>
        <taxon>Chordata</taxon>
        <taxon>Craniata</taxon>
        <taxon>Vertebrata</taxon>
        <taxon>Euteleostomi</taxon>
        <taxon>Actinopterygii</taxon>
        <taxon>Neopterygii</taxon>
        <taxon>Teleostei</taxon>
        <taxon>Neoteleostei</taxon>
        <taxon>Acanthomorphata</taxon>
        <taxon>Carangaria</taxon>
        <taxon>Carangaria incertae sedis</taxon>
        <taxon>Centropomidae</taxon>
        <taxon>Lates</taxon>
    </lineage>
</organism>
<keyword evidence="3" id="KW-1185">Reference proteome</keyword>
<feature type="compositionally biased region" description="Polar residues" evidence="1">
    <location>
        <begin position="37"/>
        <end position="53"/>
    </location>
</feature>
<keyword evidence="2" id="KW-0371">Homeobox</keyword>
<gene>
    <name evidence="2" type="ORF">AKAME5_002531000</name>
</gene>
<accession>A0AAD3NMX4</accession>
<dbReference type="AlphaFoldDB" id="A0AAD3NMX4"/>
<evidence type="ECO:0000313" key="2">
    <source>
        <dbReference type="EMBL" id="GLD73984.1"/>
    </source>
</evidence>
<name>A0AAD3NMX4_LATJO</name>
<proteinExistence type="predicted"/>
<evidence type="ECO:0000313" key="3">
    <source>
        <dbReference type="Proteomes" id="UP001279410"/>
    </source>
</evidence>
<dbReference type="Proteomes" id="UP001279410">
    <property type="component" value="Unassembled WGS sequence"/>
</dbReference>
<feature type="region of interest" description="Disordered" evidence="1">
    <location>
        <begin position="90"/>
        <end position="109"/>
    </location>
</feature>
<dbReference type="EMBL" id="BRZM01001937">
    <property type="protein sequence ID" value="GLD73984.1"/>
    <property type="molecule type" value="Genomic_DNA"/>
</dbReference>
<sequence>MIGGETGHCGLRGRFTVEEQNDSDSGPGGKKMKKTDSACTPVTQSDKIFQKSSSPLRHKYEHTASHVKHQMLQECYFLAHMNHRYSHCKKERRRIKEKAGRAQRRTPRPVAEMEALEPWEVQRCTWSFPSWI</sequence>
<comment type="caution">
    <text evidence="2">The sequence shown here is derived from an EMBL/GenBank/DDBJ whole genome shotgun (WGS) entry which is preliminary data.</text>
</comment>
<feature type="compositionally biased region" description="Basic residues" evidence="1">
    <location>
        <begin position="90"/>
        <end position="107"/>
    </location>
</feature>
<reference evidence="2" key="1">
    <citation type="submission" date="2022-08" db="EMBL/GenBank/DDBJ databases">
        <title>Genome sequencing of akame (Lates japonicus).</title>
        <authorList>
            <person name="Hashiguchi Y."/>
            <person name="Takahashi H."/>
        </authorList>
    </citation>
    <scope>NUCLEOTIDE SEQUENCE</scope>
    <source>
        <strain evidence="2">Kochi</strain>
    </source>
</reference>